<feature type="transmembrane region" description="Helical" evidence="1">
    <location>
        <begin position="44"/>
        <end position="62"/>
    </location>
</feature>
<keyword evidence="1" id="KW-0812">Transmembrane</keyword>
<dbReference type="AlphaFoldDB" id="I3ZJ15"/>
<accession>I3ZJ15</accession>
<keyword evidence="3" id="KW-1185">Reference proteome</keyword>
<reference evidence="2 3" key="1">
    <citation type="submission" date="2012-06" db="EMBL/GenBank/DDBJ databases">
        <title>Complete genome of Terriglobus roseus DSM 18391.</title>
        <authorList>
            <consortium name="US DOE Joint Genome Institute (JGI-PGF)"/>
            <person name="Lucas S."/>
            <person name="Copeland A."/>
            <person name="Lapidus A."/>
            <person name="Glavina del Rio T."/>
            <person name="Dalin E."/>
            <person name="Tice H."/>
            <person name="Bruce D."/>
            <person name="Goodwin L."/>
            <person name="Pitluck S."/>
            <person name="Peters L."/>
            <person name="Mikhailova N."/>
            <person name="Munk A.C.C."/>
            <person name="Kyrpides N."/>
            <person name="Mavromatis K."/>
            <person name="Ivanova N."/>
            <person name="Brettin T."/>
            <person name="Detter J.C."/>
            <person name="Han C."/>
            <person name="Larimer F."/>
            <person name="Land M."/>
            <person name="Hauser L."/>
            <person name="Markowitz V."/>
            <person name="Cheng J.-F."/>
            <person name="Hugenholtz P."/>
            <person name="Woyke T."/>
            <person name="Wu D."/>
            <person name="Brambilla E."/>
            <person name="Klenk H.-P."/>
            <person name="Eisen J.A."/>
        </authorList>
    </citation>
    <scope>NUCLEOTIDE SEQUENCE [LARGE SCALE GENOMIC DNA]</scope>
    <source>
        <strain evidence="3">DSM 18391 / NRRL B-41598 / KBS 63</strain>
    </source>
</reference>
<name>I3ZJ15_TERRK</name>
<evidence type="ECO:0000313" key="2">
    <source>
        <dbReference type="EMBL" id="AFL89233.1"/>
    </source>
</evidence>
<dbReference type="Proteomes" id="UP000006056">
    <property type="component" value="Chromosome"/>
</dbReference>
<gene>
    <name evidence="2" type="ordered locus">Terro_3001</name>
</gene>
<proteinExistence type="predicted"/>
<feature type="transmembrane region" description="Helical" evidence="1">
    <location>
        <begin position="12"/>
        <end position="32"/>
    </location>
</feature>
<sequence length="91" mass="10493">MRFLEQGSVIKAFGWLSVILALDSMLIEPYVSYLAPRFGLDYSLRWQFQLIVAGLLALIVAITKRTWRWVPFSLLATAFGLFWLLMILVPE</sequence>
<dbReference type="KEGG" id="trs:Terro_3001"/>
<keyword evidence="1" id="KW-0472">Membrane</keyword>
<dbReference type="EMBL" id="CP003379">
    <property type="protein sequence ID" value="AFL89233.1"/>
    <property type="molecule type" value="Genomic_DNA"/>
</dbReference>
<dbReference type="HOGENOM" id="CLU_2425975_0_0_0"/>
<keyword evidence="1" id="KW-1133">Transmembrane helix</keyword>
<organism evidence="2 3">
    <name type="scientific">Terriglobus roseus (strain DSM 18391 / NRRL B-41598 / KBS 63)</name>
    <dbReference type="NCBI Taxonomy" id="926566"/>
    <lineage>
        <taxon>Bacteria</taxon>
        <taxon>Pseudomonadati</taxon>
        <taxon>Acidobacteriota</taxon>
        <taxon>Terriglobia</taxon>
        <taxon>Terriglobales</taxon>
        <taxon>Acidobacteriaceae</taxon>
        <taxon>Terriglobus</taxon>
    </lineage>
</organism>
<evidence type="ECO:0000256" key="1">
    <source>
        <dbReference type="SAM" id="Phobius"/>
    </source>
</evidence>
<feature type="transmembrane region" description="Helical" evidence="1">
    <location>
        <begin position="69"/>
        <end position="89"/>
    </location>
</feature>
<protein>
    <submittedName>
        <fullName evidence="2">Uncharacterized protein</fullName>
    </submittedName>
</protein>
<evidence type="ECO:0000313" key="3">
    <source>
        <dbReference type="Proteomes" id="UP000006056"/>
    </source>
</evidence>